<reference evidence="2 3" key="1">
    <citation type="journal article" date="2018" name="PLoS ONE">
        <title>The draft genome of Kipferlia bialata reveals reductive genome evolution in fornicate parasites.</title>
        <authorList>
            <person name="Tanifuji G."/>
            <person name="Takabayashi S."/>
            <person name="Kume K."/>
            <person name="Takagi M."/>
            <person name="Nakayama T."/>
            <person name="Kamikawa R."/>
            <person name="Inagaki Y."/>
            <person name="Hashimoto T."/>
        </authorList>
    </citation>
    <scope>NUCLEOTIDE SEQUENCE [LARGE SCALE GENOMIC DNA]</scope>
    <source>
        <strain evidence="2">NY0173</strain>
    </source>
</reference>
<feature type="non-terminal residue" evidence="2">
    <location>
        <position position="1"/>
    </location>
</feature>
<protein>
    <submittedName>
        <fullName evidence="2">Uncharacterized protein</fullName>
    </submittedName>
</protein>
<dbReference type="AlphaFoldDB" id="A0A391NU20"/>
<keyword evidence="3" id="KW-1185">Reference proteome</keyword>
<accession>A0A391NU20</accession>
<evidence type="ECO:0000256" key="1">
    <source>
        <dbReference type="SAM" id="MobiDB-lite"/>
    </source>
</evidence>
<evidence type="ECO:0000313" key="3">
    <source>
        <dbReference type="Proteomes" id="UP000265618"/>
    </source>
</evidence>
<dbReference type="Proteomes" id="UP000265618">
    <property type="component" value="Unassembled WGS sequence"/>
</dbReference>
<gene>
    <name evidence="2" type="ORF">KIPB_014706</name>
</gene>
<feature type="compositionally biased region" description="Basic and acidic residues" evidence="1">
    <location>
        <begin position="42"/>
        <end position="52"/>
    </location>
</feature>
<organism evidence="2 3">
    <name type="scientific">Kipferlia bialata</name>
    <dbReference type="NCBI Taxonomy" id="797122"/>
    <lineage>
        <taxon>Eukaryota</taxon>
        <taxon>Metamonada</taxon>
        <taxon>Carpediemonas-like organisms</taxon>
        <taxon>Kipferlia</taxon>
    </lineage>
</organism>
<evidence type="ECO:0000313" key="2">
    <source>
        <dbReference type="EMBL" id="GCA64577.1"/>
    </source>
</evidence>
<name>A0A391NU20_9EUKA</name>
<feature type="region of interest" description="Disordered" evidence="1">
    <location>
        <begin position="1"/>
        <end position="111"/>
    </location>
</feature>
<sequence>SRPASSHPANARQGVVPYSAHRAITGQVGPGSGSILGPVETPRQRQERDRRERQRPRGAVPNPHAPVATFREQRGLAPTQPSNPRLDIRVGADPSLPTEGPEAPVRNKDVT</sequence>
<dbReference type="EMBL" id="BDIP01007733">
    <property type="protein sequence ID" value="GCA64577.1"/>
    <property type="molecule type" value="Genomic_DNA"/>
</dbReference>
<feature type="non-terminal residue" evidence="2">
    <location>
        <position position="111"/>
    </location>
</feature>
<proteinExistence type="predicted"/>
<comment type="caution">
    <text evidence="2">The sequence shown here is derived from an EMBL/GenBank/DDBJ whole genome shotgun (WGS) entry which is preliminary data.</text>
</comment>